<evidence type="ECO:0000256" key="5">
    <source>
        <dbReference type="ARBA" id="ARBA00022840"/>
    </source>
</evidence>
<dbReference type="Gene3D" id="3.40.50.300">
    <property type="entry name" value="P-loop containing nucleotide triphosphate hydrolases"/>
    <property type="match status" value="1"/>
</dbReference>
<keyword evidence="4" id="KW-0611">Plant defense</keyword>
<feature type="domain" description="R13L1/DRL21-like LRR repeat region" evidence="11">
    <location>
        <begin position="681"/>
        <end position="805"/>
    </location>
</feature>
<comment type="caution">
    <text evidence="12">The sequence shown here is derived from an EMBL/GenBank/DDBJ whole genome shotgun (WGS) entry which is preliminary data.</text>
</comment>
<sequence>MAGTLTILSMVFSSGITSAILQVVVCKLADLAFEKIGRSDEISGKLQQLARGLQKIDSLVEDLENKQTNSNACEELIEDFKNALLDAEDLLDKIDLEKPNFRDIDPSRLKSDDKRELSRLLKRVDGLVKEMEGYFLSEINRQRKPPQSLDVNPRTSSLVDELSVFGRGNEKQEMVEMLLAERRENVSVIPIVGMGGTGKTTLAQLVYNNEAVVREFELRMWVCFSSLDTDLVPVTKSIYESATKEVLELSNLDAVQVALQEKMRMKKFLLVLDGMWNENSAFWEVLKLPFKFAAPGSNIVVTTRSKIVSSIVSTGRHYHLHTFSGGSGHETCWEIIKQSLGGNLDGHEDLQNVGLEIAKKCKGLPLAAKAIGRALRLKLEKEWDHILNCELWDFPEDYMRQIYPVLKVSYDHLPAYLKRCFAYCSIFPHSFEFEEDDLIQLWAAEGFIQPQKTRSVEGIGREYFDFLLSGSLFQVSSNAAGGRKYEMHDFNHDLARLVSTNLCFRLEDSMSTFLPTSRNVRHSSLLCQDIKPSTLEQFHRYNKLRTFILLPRDPTSLSEVPHDFFSKLPCLRVLNLSRSQITELPESIGKLMHLRYLNLNDTLIRRLPKSLADICRLEILKLKNCSKLHELPKNLKKLSKLRHLVFDRPNQISSWPKNLGKLTLLETLPEFRVGKDKGCKIEELKNMTCLRGSLSIKNLEKVADVAEAKCAILHNKQYLESLGLHWNNGTRDATVAQAVLEGLKPHDRLKRLQVAGYLGSNFPDWIGQSSFCKLESIRLEKCQLCTVLPSLGQLPVLKELVIEKMDALTDVDRQFCGLAGSFPSLETLTFCDMPELRIWSGINETDMPLLTELCIDSCQNLVALPSLHHLTSLETLDINGCPQLLSIPGEGLPRSLQHLSISDSDILKERCNGSNGADWDKIRWIPEIVIDGDEIPMHGRGN</sequence>
<dbReference type="Pfam" id="PF25019">
    <property type="entry name" value="LRR_R13L1-DRL21"/>
    <property type="match status" value="1"/>
</dbReference>
<dbReference type="Gene3D" id="1.20.5.4130">
    <property type="match status" value="1"/>
</dbReference>
<reference evidence="12 13" key="1">
    <citation type="journal article" date="2019" name="G3 (Bethesda)">
        <title>Sequencing of a Wild Apple (Malus baccata) Genome Unravels the Differences Between Cultivated and Wild Apple Species Regarding Disease Resistance and Cold Tolerance.</title>
        <authorList>
            <person name="Chen X."/>
        </authorList>
    </citation>
    <scope>NUCLEOTIDE SEQUENCE [LARGE SCALE GENOMIC DNA]</scope>
    <source>
        <strain evidence="13">cv. Shandingzi</strain>
        <tissue evidence="12">Leaves</tissue>
    </source>
</reference>
<dbReference type="InterPro" id="IPR002182">
    <property type="entry name" value="NB-ARC"/>
</dbReference>
<keyword evidence="7" id="KW-0732">Signal</keyword>
<dbReference type="Proteomes" id="UP000315295">
    <property type="component" value="Unassembled WGS sequence"/>
</dbReference>
<evidence type="ECO:0000313" key="12">
    <source>
        <dbReference type="EMBL" id="TQD85702.1"/>
    </source>
</evidence>
<keyword evidence="3" id="KW-0547">Nucleotide-binding</keyword>
<dbReference type="Pfam" id="PF00931">
    <property type="entry name" value="NB-ARC"/>
    <property type="match status" value="1"/>
</dbReference>
<feature type="chain" id="PRO_5021868637" description="NB-ARC domain-containing protein" evidence="7">
    <location>
        <begin position="20"/>
        <end position="942"/>
    </location>
</feature>
<evidence type="ECO:0000259" key="11">
    <source>
        <dbReference type="Pfam" id="PF25019"/>
    </source>
</evidence>
<dbReference type="Pfam" id="PF13855">
    <property type="entry name" value="LRR_8"/>
    <property type="match status" value="1"/>
</dbReference>
<name>A0A540LHA6_MALBA</name>
<dbReference type="InterPro" id="IPR036388">
    <property type="entry name" value="WH-like_DNA-bd_sf"/>
</dbReference>
<evidence type="ECO:0000256" key="3">
    <source>
        <dbReference type="ARBA" id="ARBA00022741"/>
    </source>
</evidence>
<dbReference type="InterPro" id="IPR058922">
    <property type="entry name" value="WHD_DRP"/>
</dbReference>
<feature type="domain" description="Disease resistance protein winged helix" evidence="10">
    <location>
        <begin position="426"/>
        <end position="495"/>
    </location>
</feature>
<evidence type="ECO:0000256" key="2">
    <source>
        <dbReference type="ARBA" id="ARBA00022737"/>
    </source>
</evidence>
<accession>A0A540LHA6</accession>
<dbReference type="Gene3D" id="3.80.10.10">
    <property type="entry name" value="Ribonuclease Inhibitor"/>
    <property type="match status" value="1"/>
</dbReference>
<keyword evidence="1" id="KW-0433">Leucine-rich repeat</keyword>
<dbReference type="InterPro" id="IPR027417">
    <property type="entry name" value="P-loop_NTPase"/>
</dbReference>
<dbReference type="InterPro" id="IPR001611">
    <property type="entry name" value="Leu-rich_rpt"/>
</dbReference>
<dbReference type="PANTHER" id="PTHR36766:SF40">
    <property type="entry name" value="DISEASE RESISTANCE PROTEIN RGA3"/>
    <property type="match status" value="1"/>
</dbReference>
<keyword evidence="2" id="KW-0677">Repeat</keyword>
<evidence type="ECO:0000256" key="4">
    <source>
        <dbReference type="ARBA" id="ARBA00022821"/>
    </source>
</evidence>
<dbReference type="Pfam" id="PF18052">
    <property type="entry name" value="Rx_N"/>
    <property type="match status" value="1"/>
</dbReference>
<dbReference type="InterPro" id="IPR003591">
    <property type="entry name" value="Leu-rich_rpt_typical-subtyp"/>
</dbReference>
<feature type="domain" description="NB-ARC" evidence="8">
    <location>
        <begin position="174"/>
        <end position="338"/>
    </location>
</feature>
<keyword evidence="6" id="KW-0175">Coiled coil</keyword>
<dbReference type="Gene3D" id="1.10.8.430">
    <property type="entry name" value="Helical domain of apoptotic protease-activating factors"/>
    <property type="match status" value="1"/>
</dbReference>
<dbReference type="GO" id="GO:0006952">
    <property type="term" value="P:defense response"/>
    <property type="evidence" value="ECO:0007669"/>
    <property type="project" value="UniProtKB-KW"/>
</dbReference>
<evidence type="ECO:0000256" key="1">
    <source>
        <dbReference type="ARBA" id="ARBA00022614"/>
    </source>
</evidence>
<dbReference type="InterPro" id="IPR032675">
    <property type="entry name" value="LRR_dom_sf"/>
</dbReference>
<dbReference type="GO" id="GO:0005524">
    <property type="term" value="F:ATP binding"/>
    <property type="evidence" value="ECO:0007669"/>
    <property type="project" value="UniProtKB-KW"/>
</dbReference>
<dbReference type="PRINTS" id="PR00364">
    <property type="entry name" value="DISEASERSIST"/>
</dbReference>
<dbReference type="SUPFAM" id="SSF52540">
    <property type="entry name" value="P-loop containing nucleoside triphosphate hydrolases"/>
    <property type="match status" value="1"/>
</dbReference>
<protein>
    <recommendedName>
        <fullName evidence="14">NB-ARC domain-containing protein</fullName>
    </recommendedName>
</protein>
<dbReference type="InterPro" id="IPR041118">
    <property type="entry name" value="Rx_N"/>
</dbReference>
<evidence type="ECO:0000259" key="9">
    <source>
        <dbReference type="Pfam" id="PF18052"/>
    </source>
</evidence>
<dbReference type="InterPro" id="IPR042197">
    <property type="entry name" value="Apaf_helical"/>
</dbReference>
<proteinExistence type="predicted"/>
<dbReference type="AlphaFoldDB" id="A0A540LHA6"/>
<dbReference type="GO" id="GO:0043531">
    <property type="term" value="F:ADP binding"/>
    <property type="evidence" value="ECO:0007669"/>
    <property type="project" value="InterPro"/>
</dbReference>
<feature type="coiled-coil region" evidence="6">
    <location>
        <begin position="46"/>
        <end position="97"/>
    </location>
</feature>
<dbReference type="EMBL" id="VIEB01000588">
    <property type="protein sequence ID" value="TQD85702.1"/>
    <property type="molecule type" value="Genomic_DNA"/>
</dbReference>
<evidence type="ECO:0000256" key="7">
    <source>
        <dbReference type="SAM" id="SignalP"/>
    </source>
</evidence>
<gene>
    <name evidence="12" type="ORF">C1H46_028754</name>
</gene>
<feature type="signal peptide" evidence="7">
    <location>
        <begin position="1"/>
        <end position="19"/>
    </location>
</feature>
<organism evidence="12 13">
    <name type="scientific">Malus baccata</name>
    <name type="common">Siberian crab apple</name>
    <name type="synonym">Pyrus baccata</name>
    <dbReference type="NCBI Taxonomy" id="106549"/>
    <lineage>
        <taxon>Eukaryota</taxon>
        <taxon>Viridiplantae</taxon>
        <taxon>Streptophyta</taxon>
        <taxon>Embryophyta</taxon>
        <taxon>Tracheophyta</taxon>
        <taxon>Spermatophyta</taxon>
        <taxon>Magnoliopsida</taxon>
        <taxon>eudicotyledons</taxon>
        <taxon>Gunneridae</taxon>
        <taxon>Pentapetalae</taxon>
        <taxon>rosids</taxon>
        <taxon>fabids</taxon>
        <taxon>Rosales</taxon>
        <taxon>Rosaceae</taxon>
        <taxon>Amygdaloideae</taxon>
        <taxon>Maleae</taxon>
        <taxon>Malus</taxon>
    </lineage>
</organism>
<dbReference type="PANTHER" id="PTHR36766">
    <property type="entry name" value="PLANT BROAD-SPECTRUM MILDEW RESISTANCE PROTEIN RPW8"/>
    <property type="match status" value="1"/>
</dbReference>
<evidence type="ECO:0000259" key="8">
    <source>
        <dbReference type="Pfam" id="PF00931"/>
    </source>
</evidence>
<evidence type="ECO:0000256" key="6">
    <source>
        <dbReference type="SAM" id="Coils"/>
    </source>
</evidence>
<dbReference type="SUPFAM" id="SSF52058">
    <property type="entry name" value="L domain-like"/>
    <property type="match status" value="1"/>
</dbReference>
<keyword evidence="5" id="KW-0067">ATP-binding</keyword>
<dbReference type="GO" id="GO:0051707">
    <property type="term" value="P:response to other organism"/>
    <property type="evidence" value="ECO:0007669"/>
    <property type="project" value="UniProtKB-ARBA"/>
</dbReference>
<dbReference type="Pfam" id="PF23559">
    <property type="entry name" value="WHD_DRP"/>
    <property type="match status" value="1"/>
</dbReference>
<evidence type="ECO:0008006" key="14">
    <source>
        <dbReference type="Google" id="ProtNLM"/>
    </source>
</evidence>
<feature type="domain" description="Disease resistance N-terminal" evidence="9">
    <location>
        <begin position="21"/>
        <end position="98"/>
    </location>
</feature>
<evidence type="ECO:0000259" key="10">
    <source>
        <dbReference type="Pfam" id="PF23559"/>
    </source>
</evidence>
<dbReference type="SMART" id="SM00369">
    <property type="entry name" value="LRR_TYP"/>
    <property type="match status" value="2"/>
</dbReference>
<dbReference type="Gene3D" id="1.10.10.10">
    <property type="entry name" value="Winged helix-like DNA-binding domain superfamily/Winged helix DNA-binding domain"/>
    <property type="match status" value="1"/>
</dbReference>
<dbReference type="FunFam" id="1.10.10.10:FF:000322">
    <property type="entry name" value="Probable disease resistance protein At1g63360"/>
    <property type="match status" value="1"/>
</dbReference>
<evidence type="ECO:0000313" key="13">
    <source>
        <dbReference type="Proteomes" id="UP000315295"/>
    </source>
</evidence>
<dbReference type="InterPro" id="IPR056789">
    <property type="entry name" value="LRR_R13L1-DRL21"/>
</dbReference>
<keyword evidence="13" id="KW-1185">Reference proteome</keyword>